<gene>
    <name evidence="2" type="ORF">JOM49_003609</name>
</gene>
<comment type="caution">
    <text evidence="2">The sequence shown here is derived from an EMBL/GenBank/DDBJ whole genome shotgun (WGS) entry which is preliminary data.</text>
</comment>
<name>A0ABS4PS01_9PSEU</name>
<organism evidence="2 3">
    <name type="scientific">Amycolatopsis magusensis</name>
    <dbReference type="NCBI Taxonomy" id="882444"/>
    <lineage>
        <taxon>Bacteria</taxon>
        <taxon>Bacillati</taxon>
        <taxon>Actinomycetota</taxon>
        <taxon>Actinomycetes</taxon>
        <taxon>Pseudonocardiales</taxon>
        <taxon>Pseudonocardiaceae</taxon>
        <taxon>Amycolatopsis</taxon>
    </lineage>
</organism>
<sequence>MTTTETSPVKEQPVEKPEDTHEGHTHEAGTDCAGGCPQSPPPTP</sequence>
<feature type="region of interest" description="Disordered" evidence="1">
    <location>
        <begin position="1"/>
        <end position="44"/>
    </location>
</feature>
<dbReference type="Proteomes" id="UP000741013">
    <property type="component" value="Unassembled WGS sequence"/>
</dbReference>
<evidence type="ECO:0000256" key="1">
    <source>
        <dbReference type="SAM" id="MobiDB-lite"/>
    </source>
</evidence>
<dbReference type="EMBL" id="JAGGMS010000001">
    <property type="protein sequence ID" value="MBP2182083.1"/>
    <property type="molecule type" value="Genomic_DNA"/>
</dbReference>
<feature type="compositionally biased region" description="Basic and acidic residues" evidence="1">
    <location>
        <begin position="12"/>
        <end position="29"/>
    </location>
</feature>
<reference evidence="2 3" key="1">
    <citation type="submission" date="2021-03" db="EMBL/GenBank/DDBJ databases">
        <title>Sequencing the genomes of 1000 actinobacteria strains.</title>
        <authorList>
            <person name="Klenk H.-P."/>
        </authorList>
    </citation>
    <scope>NUCLEOTIDE SEQUENCE [LARGE SCALE GENOMIC DNA]</scope>
    <source>
        <strain evidence="2 3">DSM 45510</strain>
    </source>
</reference>
<evidence type="ECO:0000313" key="3">
    <source>
        <dbReference type="Proteomes" id="UP000741013"/>
    </source>
</evidence>
<proteinExistence type="predicted"/>
<protein>
    <submittedName>
        <fullName evidence="2">Uncharacterized protein</fullName>
    </submittedName>
</protein>
<keyword evidence="3" id="KW-1185">Reference proteome</keyword>
<accession>A0ABS4PS01</accession>
<dbReference type="RefSeq" id="WP_281068320.1">
    <property type="nucleotide sequence ID" value="NZ_JAGGMS010000001.1"/>
</dbReference>
<evidence type="ECO:0000313" key="2">
    <source>
        <dbReference type="EMBL" id="MBP2182083.1"/>
    </source>
</evidence>